<evidence type="ECO:0000256" key="1">
    <source>
        <dbReference type="ARBA" id="ARBA00004141"/>
    </source>
</evidence>
<dbReference type="Gene3D" id="1.20.1740.10">
    <property type="entry name" value="Amino acid/polyamine transporter I"/>
    <property type="match status" value="1"/>
</dbReference>
<dbReference type="OrthoDB" id="10062876at2759"/>
<evidence type="ECO:0000259" key="9">
    <source>
        <dbReference type="Pfam" id="PF00324"/>
    </source>
</evidence>
<dbReference type="InterPro" id="IPR004840">
    <property type="entry name" value="Amino_acid_permease_CS"/>
</dbReference>
<sequence length="582" mass="64083">MAYPGPNLDSISHSPPDAAIQCTESTRSLADTESKTKKLYNVVETTEKNPRQSRDDSIGGGCMEPTYDHTHRRLKPRHIQLIGIGGTIGTALYVQIGSGLRTSGPASLFLGFSIWCAVILIITVCLAEMVTYLPISSPFIRFAGRYVDEALGVAAGYNFFIFEAALVPFEIVAVSLIIKYWTSVIPVAAMNVIVLVLYAVLNVFAVKWYGEAEFWLSLGKVLLSTGLIFYTFIVMLGGNPLGDRFGFRYWNEPGAFAEYYKTGDTGKFLAFLSALITASFTIAGPDYVSMAAGETINPRVVLPKAFNGVFYRLTAFFVLGVLCVGILVPYNDKTMAAAFDNDKPGAAASPYVISMDRLHIPILPHIVNAVVLTASFSAGNSYVYCASRSLYGLALERKAPRFLTKCTAQGVPIYCVGVVLLIALLSFLQVSNGASVVLSWFVNLVTASQLINFSVVTFTYIRFKKALDVQGISRDTLPYKSWFQPYIAYVACASTTVMAFVGGYTVFLPGKWSIPTFLFSYTMIGVFPVLYFGWKFSHRTKFLKPDEVDLVSGLAEIDEYEREYVPSPPKSTLHKYVNKLFD</sequence>
<dbReference type="GO" id="GO:0016020">
    <property type="term" value="C:membrane"/>
    <property type="evidence" value="ECO:0007669"/>
    <property type="project" value="UniProtKB-SubCell"/>
</dbReference>
<comment type="subcellular location">
    <subcellularLocation>
        <location evidence="1">Membrane</location>
        <topology evidence="1">Multi-pass membrane protein</topology>
    </subcellularLocation>
</comment>
<evidence type="ECO:0000256" key="6">
    <source>
        <dbReference type="ARBA" id="ARBA00023136"/>
    </source>
</evidence>
<keyword evidence="5 8" id="KW-1133">Transmembrane helix</keyword>
<keyword evidence="6 8" id="KW-0472">Membrane</keyword>
<dbReference type="GeneID" id="83184477"/>
<comment type="caution">
    <text evidence="10">The sequence shown here is derived from an EMBL/GenBank/DDBJ whole genome shotgun (WGS) entry which is preliminary data.</text>
</comment>
<evidence type="ECO:0000256" key="4">
    <source>
        <dbReference type="ARBA" id="ARBA00022970"/>
    </source>
</evidence>
<dbReference type="Pfam" id="PF00324">
    <property type="entry name" value="AA_permease"/>
    <property type="match status" value="1"/>
</dbReference>
<dbReference type="EMBL" id="JAPQKR010000016">
    <property type="protein sequence ID" value="KAJ5191135.1"/>
    <property type="molecule type" value="Genomic_DNA"/>
</dbReference>
<accession>A0A9W9J6B0</accession>
<dbReference type="InterPro" id="IPR004841">
    <property type="entry name" value="AA-permease/SLC12A_dom"/>
</dbReference>
<evidence type="ECO:0000256" key="8">
    <source>
        <dbReference type="SAM" id="Phobius"/>
    </source>
</evidence>
<feature type="transmembrane region" description="Helical" evidence="8">
    <location>
        <begin position="108"/>
        <end position="135"/>
    </location>
</feature>
<gene>
    <name evidence="10" type="ORF">N7498_010120</name>
</gene>
<feature type="transmembrane region" description="Helical" evidence="8">
    <location>
        <begin position="184"/>
        <end position="209"/>
    </location>
</feature>
<evidence type="ECO:0000313" key="10">
    <source>
        <dbReference type="EMBL" id="KAJ5191135.1"/>
    </source>
</evidence>
<dbReference type="PANTHER" id="PTHR43341:SF15">
    <property type="entry name" value="GENERAL AMINO ACID PERMEASE AGP2"/>
    <property type="match status" value="1"/>
</dbReference>
<reference evidence="10" key="2">
    <citation type="journal article" date="2023" name="IMA Fungus">
        <title>Comparative genomic study of the Penicillium genus elucidates a diverse pangenome and 15 lateral gene transfer events.</title>
        <authorList>
            <person name="Petersen C."/>
            <person name="Sorensen T."/>
            <person name="Nielsen M.R."/>
            <person name="Sondergaard T.E."/>
            <person name="Sorensen J.L."/>
            <person name="Fitzpatrick D.A."/>
            <person name="Frisvad J.C."/>
            <person name="Nielsen K.L."/>
        </authorList>
    </citation>
    <scope>NUCLEOTIDE SEQUENCE</scope>
    <source>
        <strain evidence="10">IBT 15544</strain>
    </source>
</reference>
<feature type="transmembrane region" description="Helical" evidence="8">
    <location>
        <begin position="482"/>
        <end position="506"/>
    </location>
</feature>
<dbReference type="PANTHER" id="PTHR43341">
    <property type="entry name" value="AMINO ACID PERMEASE"/>
    <property type="match status" value="1"/>
</dbReference>
<organism evidence="10 11">
    <name type="scientific">Penicillium cinerascens</name>
    <dbReference type="NCBI Taxonomy" id="70096"/>
    <lineage>
        <taxon>Eukaryota</taxon>
        <taxon>Fungi</taxon>
        <taxon>Dikarya</taxon>
        <taxon>Ascomycota</taxon>
        <taxon>Pezizomycotina</taxon>
        <taxon>Eurotiomycetes</taxon>
        <taxon>Eurotiomycetidae</taxon>
        <taxon>Eurotiales</taxon>
        <taxon>Aspergillaceae</taxon>
        <taxon>Penicillium</taxon>
    </lineage>
</organism>
<keyword evidence="11" id="KW-1185">Reference proteome</keyword>
<evidence type="ECO:0000256" key="3">
    <source>
        <dbReference type="ARBA" id="ARBA00022692"/>
    </source>
</evidence>
<feature type="domain" description="Amino acid permease/ SLC12A" evidence="9">
    <location>
        <begin position="78"/>
        <end position="543"/>
    </location>
</feature>
<name>A0A9W9J6B0_9EURO</name>
<keyword evidence="3 8" id="KW-0812">Transmembrane</keyword>
<feature type="transmembrane region" description="Helical" evidence="8">
    <location>
        <begin position="440"/>
        <end position="461"/>
    </location>
</feature>
<feature type="transmembrane region" description="Helical" evidence="8">
    <location>
        <begin position="309"/>
        <end position="330"/>
    </location>
</feature>
<feature type="transmembrane region" description="Helical" evidence="8">
    <location>
        <begin position="156"/>
        <end position="178"/>
    </location>
</feature>
<evidence type="ECO:0000256" key="5">
    <source>
        <dbReference type="ARBA" id="ARBA00022989"/>
    </source>
</evidence>
<evidence type="ECO:0000256" key="7">
    <source>
        <dbReference type="SAM" id="MobiDB-lite"/>
    </source>
</evidence>
<evidence type="ECO:0000256" key="2">
    <source>
        <dbReference type="ARBA" id="ARBA00022448"/>
    </source>
</evidence>
<feature type="transmembrane region" description="Helical" evidence="8">
    <location>
        <begin position="362"/>
        <end position="385"/>
    </location>
</feature>
<feature type="transmembrane region" description="Helical" evidence="8">
    <location>
        <begin position="79"/>
        <end position="96"/>
    </location>
</feature>
<proteinExistence type="predicted"/>
<feature type="region of interest" description="Disordered" evidence="7">
    <location>
        <begin position="45"/>
        <end position="68"/>
    </location>
</feature>
<keyword evidence="2" id="KW-0813">Transport</keyword>
<dbReference type="AlphaFoldDB" id="A0A9W9J6B0"/>
<feature type="compositionally biased region" description="Basic and acidic residues" evidence="7">
    <location>
        <begin position="45"/>
        <end position="57"/>
    </location>
</feature>
<dbReference type="InterPro" id="IPR050524">
    <property type="entry name" value="APC_YAT"/>
</dbReference>
<dbReference type="PIRSF" id="PIRSF006060">
    <property type="entry name" value="AA_transporter"/>
    <property type="match status" value="1"/>
</dbReference>
<dbReference type="RefSeq" id="XP_058304075.1">
    <property type="nucleotide sequence ID" value="XM_058457176.1"/>
</dbReference>
<evidence type="ECO:0000313" key="11">
    <source>
        <dbReference type="Proteomes" id="UP001150904"/>
    </source>
</evidence>
<feature type="transmembrane region" description="Helical" evidence="8">
    <location>
        <begin position="268"/>
        <end position="288"/>
    </location>
</feature>
<feature type="transmembrane region" description="Helical" evidence="8">
    <location>
        <begin position="512"/>
        <end position="534"/>
    </location>
</feature>
<dbReference type="FunFam" id="1.20.1740.10:FF:000006">
    <property type="entry name" value="General amino acid permease"/>
    <property type="match status" value="1"/>
</dbReference>
<dbReference type="Proteomes" id="UP001150904">
    <property type="component" value="Unassembled WGS sequence"/>
</dbReference>
<feature type="transmembrane region" description="Helical" evidence="8">
    <location>
        <begin position="221"/>
        <end position="241"/>
    </location>
</feature>
<dbReference type="PROSITE" id="PS00218">
    <property type="entry name" value="AMINO_ACID_PERMEASE_1"/>
    <property type="match status" value="1"/>
</dbReference>
<keyword evidence="4" id="KW-0029">Amino-acid transport</keyword>
<dbReference type="GO" id="GO:0015171">
    <property type="term" value="F:amino acid transmembrane transporter activity"/>
    <property type="evidence" value="ECO:0007669"/>
    <property type="project" value="TreeGrafter"/>
</dbReference>
<protein>
    <recommendedName>
        <fullName evidence="9">Amino acid permease/ SLC12A domain-containing protein</fullName>
    </recommendedName>
</protein>
<reference evidence="10" key="1">
    <citation type="submission" date="2022-12" db="EMBL/GenBank/DDBJ databases">
        <authorList>
            <person name="Petersen C."/>
        </authorList>
    </citation>
    <scope>NUCLEOTIDE SEQUENCE</scope>
    <source>
        <strain evidence="10">IBT 15544</strain>
    </source>
</reference>
<feature type="transmembrane region" description="Helical" evidence="8">
    <location>
        <begin position="406"/>
        <end position="428"/>
    </location>
</feature>